<evidence type="ECO:0000313" key="5">
    <source>
        <dbReference type="EMBL" id="ANH37635.1"/>
    </source>
</evidence>
<dbReference type="PROSITE" id="PS51257">
    <property type="entry name" value="PROKAR_LIPOPROTEIN"/>
    <property type="match status" value="1"/>
</dbReference>
<dbReference type="OrthoDB" id="7337537at2"/>
<comment type="similarity">
    <text evidence="1">Belongs to the leucine-binding protein family.</text>
</comment>
<organism evidence="5 6">
    <name type="scientific">Nocardioides dokdonensis FR1436</name>
    <dbReference type="NCBI Taxonomy" id="1300347"/>
    <lineage>
        <taxon>Bacteria</taxon>
        <taxon>Bacillati</taxon>
        <taxon>Actinomycetota</taxon>
        <taxon>Actinomycetes</taxon>
        <taxon>Propionibacteriales</taxon>
        <taxon>Nocardioidaceae</taxon>
        <taxon>Nocardioides</taxon>
    </lineage>
</organism>
<name>A0A1A9GJJ0_9ACTN</name>
<proteinExistence type="inferred from homology"/>
<dbReference type="Proteomes" id="UP000077868">
    <property type="component" value="Chromosome"/>
</dbReference>
<evidence type="ECO:0000256" key="3">
    <source>
        <dbReference type="SAM" id="SignalP"/>
    </source>
</evidence>
<dbReference type="KEGG" id="ndk:I601_1193"/>
<feature type="signal peptide" evidence="3">
    <location>
        <begin position="1"/>
        <end position="22"/>
    </location>
</feature>
<dbReference type="STRING" id="1300347.I601_1193"/>
<dbReference type="AlphaFoldDB" id="A0A1A9GJJ0"/>
<accession>A0A1A9GJJ0</accession>
<evidence type="ECO:0000256" key="1">
    <source>
        <dbReference type="ARBA" id="ARBA00010062"/>
    </source>
</evidence>
<dbReference type="PANTHER" id="PTHR47235">
    <property type="entry name" value="BLR6548 PROTEIN"/>
    <property type="match status" value="1"/>
</dbReference>
<feature type="chain" id="PRO_5038641764" description="Leucine-binding protein domain-containing protein" evidence="3">
    <location>
        <begin position="23"/>
        <end position="406"/>
    </location>
</feature>
<dbReference type="Gene3D" id="3.40.50.2300">
    <property type="match status" value="2"/>
</dbReference>
<evidence type="ECO:0000256" key="2">
    <source>
        <dbReference type="ARBA" id="ARBA00022729"/>
    </source>
</evidence>
<protein>
    <recommendedName>
        <fullName evidence="4">Leucine-binding protein domain-containing protein</fullName>
    </recommendedName>
</protein>
<dbReference type="RefSeq" id="WP_068107366.1">
    <property type="nucleotide sequence ID" value="NZ_CP015079.1"/>
</dbReference>
<dbReference type="PATRIC" id="fig|1300347.3.peg.1194"/>
<keyword evidence="6" id="KW-1185">Reference proteome</keyword>
<dbReference type="Pfam" id="PF13458">
    <property type="entry name" value="Peripla_BP_6"/>
    <property type="match status" value="1"/>
</dbReference>
<evidence type="ECO:0000313" key="6">
    <source>
        <dbReference type="Proteomes" id="UP000077868"/>
    </source>
</evidence>
<reference evidence="5 6" key="1">
    <citation type="submission" date="2016-03" db="EMBL/GenBank/DDBJ databases">
        <title>Complete genome sequence of a soil Actinobacterium, Nocardioides dokdonensis FR1436.</title>
        <authorList>
            <person name="Kwon S.-K."/>
            <person name="Kim K."/>
            <person name="Kim J.F."/>
        </authorList>
    </citation>
    <scope>NUCLEOTIDE SEQUENCE [LARGE SCALE GENOMIC DNA]</scope>
    <source>
        <strain evidence="5 6">FR1436</strain>
    </source>
</reference>
<keyword evidence="2 3" id="KW-0732">Signal</keyword>
<dbReference type="InterPro" id="IPR028081">
    <property type="entry name" value="Leu-bd"/>
</dbReference>
<feature type="domain" description="Leucine-binding protein" evidence="4">
    <location>
        <begin position="43"/>
        <end position="386"/>
    </location>
</feature>
<gene>
    <name evidence="5" type="ORF">I601_1193</name>
</gene>
<dbReference type="SUPFAM" id="SSF53822">
    <property type="entry name" value="Periplasmic binding protein-like I"/>
    <property type="match status" value="1"/>
</dbReference>
<dbReference type="EMBL" id="CP015079">
    <property type="protein sequence ID" value="ANH37635.1"/>
    <property type="molecule type" value="Genomic_DNA"/>
</dbReference>
<sequence>MTTFRKTGVLIAAGAAASLVTACGGAAIETGSNGEVPGVTDDTITIGILPDLTGPVAAIGEPLARGAQAYVDHLNENGGIDGRQVELVVKDTQFNPQRAVQEYRKIEDDVLGIVTTVGEGITAAVVPEMDKDNVFSWPGTYSQSYLESEHPPISTPYIYEALGGIDYMVSDLDAAGKTLSNFNLESGINEDYSRAVEIGAEVYGVEAGSSIAKPSTETDYTGAVQTLSGGDPDFMLVGTAPAQAASFIGTGYSQGLRVPTMISSVGYSPTVLATKTGSVLKEVAYVTSPWAAWNSDEQGQQELVEAFGPDEEPDVQIQVGWVMAKGLTDLIAMAAEEGDLTREGIKDALSTATLDFGGIAPSVDFTREDGVYGTTKETRIYKVTDNGLELVKDLFVAEAADEVDAP</sequence>
<dbReference type="InterPro" id="IPR028082">
    <property type="entry name" value="Peripla_BP_I"/>
</dbReference>
<evidence type="ECO:0000259" key="4">
    <source>
        <dbReference type="Pfam" id="PF13458"/>
    </source>
</evidence>
<dbReference type="PANTHER" id="PTHR47235:SF1">
    <property type="entry name" value="BLR6548 PROTEIN"/>
    <property type="match status" value="1"/>
</dbReference>